<evidence type="ECO:0000256" key="8">
    <source>
        <dbReference type="ARBA" id="ARBA00022982"/>
    </source>
</evidence>
<feature type="transmembrane region" description="Helical" evidence="13">
    <location>
        <begin position="26"/>
        <end position="46"/>
    </location>
</feature>
<name>A0A9E6R5K4_9HYPH</name>
<evidence type="ECO:0000256" key="9">
    <source>
        <dbReference type="ARBA" id="ARBA00022989"/>
    </source>
</evidence>
<dbReference type="InterPro" id="IPR052168">
    <property type="entry name" value="Cytochrome_b561_oxidase"/>
</dbReference>
<dbReference type="Pfam" id="PF01292">
    <property type="entry name" value="Ni_hydr_CYTB"/>
    <property type="match status" value="1"/>
</dbReference>
<feature type="transmembrane region" description="Helical" evidence="13">
    <location>
        <begin position="127"/>
        <end position="148"/>
    </location>
</feature>
<sequence>MAALVIALIAVGIGRGYMPKGPERDVVTMLHKATGVVVLVLMFLRIRLRLADPPPPPDPSTPAWQAAASGVVHWAFYALLMIMPVLGWAGSNALGRPVSMYGLFDLPTLTAENKPLGEALYGWHEGLGYALLALVVLHVGAALHHRYVRKDAVLSRMTLGGAR</sequence>
<evidence type="ECO:0000256" key="1">
    <source>
        <dbReference type="ARBA" id="ARBA00001970"/>
    </source>
</evidence>
<accession>A0A9E6R5K4</accession>
<organism evidence="15 16">
    <name type="scientific">Chenggangzhangella methanolivorans</name>
    <dbReference type="NCBI Taxonomy" id="1437009"/>
    <lineage>
        <taxon>Bacteria</taxon>
        <taxon>Pseudomonadati</taxon>
        <taxon>Pseudomonadota</taxon>
        <taxon>Alphaproteobacteria</taxon>
        <taxon>Hyphomicrobiales</taxon>
        <taxon>Methylopilaceae</taxon>
        <taxon>Chenggangzhangella</taxon>
    </lineage>
</organism>
<dbReference type="PANTHER" id="PTHR30529">
    <property type="entry name" value="CYTOCHROME B561"/>
    <property type="match status" value="1"/>
</dbReference>
<keyword evidence="16" id="KW-1185">Reference proteome</keyword>
<keyword evidence="9 13" id="KW-1133">Transmembrane helix</keyword>
<dbReference type="GO" id="GO:0046872">
    <property type="term" value="F:metal ion binding"/>
    <property type="evidence" value="ECO:0007669"/>
    <property type="project" value="UniProtKB-KW"/>
</dbReference>
<evidence type="ECO:0000313" key="16">
    <source>
        <dbReference type="Proteomes" id="UP000825701"/>
    </source>
</evidence>
<keyword evidence="10" id="KW-0408">Iron</keyword>
<comment type="subcellular location">
    <subcellularLocation>
        <location evidence="2">Cell membrane</location>
        <topology evidence="2">Multi-pass membrane protein</topology>
    </subcellularLocation>
</comment>
<evidence type="ECO:0000256" key="4">
    <source>
        <dbReference type="ARBA" id="ARBA00022475"/>
    </source>
</evidence>
<dbReference type="GO" id="GO:0020037">
    <property type="term" value="F:heme binding"/>
    <property type="evidence" value="ECO:0007669"/>
    <property type="project" value="TreeGrafter"/>
</dbReference>
<comment type="cofactor">
    <cofactor evidence="1">
        <name>heme b</name>
        <dbReference type="ChEBI" id="CHEBI:60344"/>
    </cofactor>
</comment>
<keyword evidence="5" id="KW-0349">Heme</keyword>
<protein>
    <submittedName>
        <fullName evidence="15">Cytochrome b</fullName>
    </submittedName>
</protein>
<evidence type="ECO:0000256" key="7">
    <source>
        <dbReference type="ARBA" id="ARBA00022723"/>
    </source>
</evidence>
<evidence type="ECO:0000256" key="5">
    <source>
        <dbReference type="ARBA" id="ARBA00022617"/>
    </source>
</evidence>
<dbReference type="InterPro" id="IPR016174">
    <property type="entry name" value="Di-haem_cyt_TM"/>
</dbReference>
<dbReference type="GO" id="GO:0009055">
    <property type="term" value="F:electron transfer activity"/>
    <property type="evidence" value="ECO:0007669"/>
    <property type="project" value="InterPro"/>
</dbReference>
<evidence type="ECO:0000256" key="11">
    <source>
        <dbReference type="ARBA" id="ARBA00023136"/>
    </source>
</evidence>
<keyword evidence="8" id="KW-0249">Electron transport</keyword>
<comment type="similarity">
    <text evidence="12">Belongs to the cytochrome b561 family.</text>
</comment>
<keyword evidence="11 13" id="KW-0472">Membrane</keyword>
<dbReference type="KEGG" id="cmet:K6K41_16460"/>
<gene>
    <name evidence="15" type="ORF">K6K41_16460</name>
</gene>
<dbReference type="Proteomes" id="UP000825701">
    <property type="component" value="Chromosome"/>
</dbReference>
<evidence type="ECO:0000256" key="2">
    <source>
        <dbReference type="ARBA" id="ARBA00004651"/>
    </source>
</evidence>
<dbReference type="RefSeq" id="WP_261401553.1">
    <property type="nucleotide sequence ID" value="NZ_CP081869.1"/>
</dbReference>
<evidence type="ECO:0000256" key="6">
    <source>
        <dbReference type="ARBA" id="ARBA00022692"/>
    </source>
</evidence>
<dbReference type="GO" id="GO:0022904">
    <property type="term" value="P:respiratory electron transport chain"/>
    <property type="evidence" value="ECO:0007669"/>
    <property type="project" value="InterPro"/>
</dbReference>
<dbReference type="AlphaFoldDB" id="A0A9E6R5K4"/>
<dbReference type="SUPFAM" id="SSF81342">
    <property type="entry name" value="Transmembrane di-heme cytochromes"/>
    <property type="match status" value="1"/>
</dbReference>
<dbReference type="PANTHER" id="PTHR30529:SF1">
    <property type="entry name" value="CYTOCHROME B561 HOMOLOG 2"/>
    <property type="match status" value="1"/>
</dbReference>
<dbReference type="EMBL" id="CP081869">
    <property type="protein sequence ID" value="QZN98615.1"/>
    <property type="molecule type" value="Genomic_DNA"/>
</dbReference>
<keyword evidence="4" id="KW-1003">Cell membrane</keyword>
<feature type="transmembrane region" description="Helical" evidence="13">
    <location>
        <begin position="67"/>
        <end position="90"/>
    </location>
</feature>
<dbReference type="GO" id="GO:0005886">
    <property type="term" value="C:plasma membrane"/>
    <property type="evidence" value="ECO:0007669"/>
    <property type="project" value="UniProtKB-SubCell"/>
</dbReference>
<feature type="domain" description="Cytochrome b561 bacterial/Ni-hydrogenase" evidence="14">
    <location>
        <begin position="1"/>
        <end position="158"/>
    </location>
</feature>
<evidence type="ECO:0000259" key="14">
    <source>
        <dbReference type="Pfam" id="PF01292"/>
    </source>
</evidence>
<evidence type="ECO:0000256" key="10">
    <source>
        <dbReference type="ARBA" id="ARBA00023004"/>
    </source>
</evidence>
<keyword evidence="6 13" id="KW-0812">Transmembrane</keyword>
<keyword evidence="7" id="KW-0479">Metal-binding</keyword>
<evidence type="ECO:0000256" key="3">
    <source>
        <dbReference type="ARBA" id="ARBA00022448"/>
    </source>
</evidence>
<evidence type="ECO:0000256" key="13">
    <source>
        <dbReference type="SAM" id="Phobius"/>
    </source>
</evidence>
<evidence type="ECO:0000313" key="15">
    <source>
        <dbReference type="EMBL" id="QZN98615.1"/>
    </source>
</evidence>
<proteinExistence type="inferred from homology"/>
<keyword evidence="3" id="KW-0813">Transport</keyword>
<reference evidence="15" key="1">
    <citation type="submission" date="2021-08" db="EMBL/GenBank/DDBJ databases">
        <authorList>
            <person name="Zhang H."/>
            <person name="Xu M."/>
            <person name="Yu Z."/>
            <person name="Yang L."/>
            <person name="Cai Y."/>
        </authorList>
    </citation>
    <scope>NUCLEOTIDE SEQUENCE</scope>
    <source>
        <strain evidence="15">CHL1</strain>
    </source>
</reference>
<dbReference type="InterPro" id="IPR011577">
    <property type="entry name" value="Cyt_b561_bac/Ni-Hgenase"/>
</dbReference>
<evidence type="ECO:0000256" key="12">
    <source>
        <dbReference type="ARBA" id="ARBA00037975"/>
    </source>
</evidence>